<dbReference type="Gene3D" id="3.20.20.70">
    <property type="entry name" value="Aldolase class I"/>
    <property type="match status" value="1"/>
</dbReference>
<dbReference type="SUPFAM" id="SSF102114">
    <property type="entry name" value="Radical SAM enzymes"/>
    <property type="match status" value="1"/>
</dbReference>
<dbReference type="Pfam" id="PF04055">
    <property type="entry name" value="Radical_SAM"/>
    <property type="match status" value="1"/>
</dbReference>
<dbReference type="SFLD" id="SFLDS00029">
    <property type="entry name" value="Radical_SAM"/>
    <property type="match status" value="1"/>
</dbReference>
<dbReference type="InterPro" id="IPR007197">
    <property type="entry name" value="rSAM"/>
</dbReference>
<keyword evidence="4" id="KW-0411">Iron-sulfur</keyword>
<dbReference type="CDD" id="cd01335">
    <property type="entry name" value="Radical_SAM"/>
    <property type="match status" value="1"/>
</dbReference>
<evidence type="ECO:0000256" key="3">
    <source>
        <dbReference type="ARBA" id="ARBA00023004"/>
    </source>
</evidence>
<accession>A0A8S5S543</accession>
<feature type="domain" description="Radical SAM core" evidence="6">
    <location>
        <begin position="27"/>
        <end position="125"/>
    </location>
</feature>
<evidence type="ECO:0000256" key="2">
    <source>
        <dbReference type="ARBA" id="ARBA00022723"/>
    </source>
</evidence>
<evidence type="ECO:0000313" key="7">
    <source>
        <dbReference type="EMBL" id="DAF46046.1"/>
    </source>
</evidence>
<evidence type="ECO:0000256" key="5">
    <source>
        <dbReference type="ARBA" id="ARBA00023601"/>
    </source>
</evidence>
<evidence type="ECO:0000259" key="6">
    <source>
        <dbReference type="Pfam" id="PF04055"/>
    </source>
</evidence>
<dbReference type="GO" id="GO:0016491">
    <property type="term" value="F:oxidoreductase activity"/>
    <property type="evidence" value="ECO:0007669"/>
    <property type="project" value="InterPro"/>
</dbReference>
<dbReference type="SFLD" id="SFLDG01067">
    <property type="entry name" value="SPASM/twitch_domain_containing"/>
    <property type="match status" value="1"/>
</dbReference>
<evidence type="ECO:0000256" key="4">
    <source>
        <dbReference type="ARBA" id="ARBA00023014"/>
    </source>
</evidence>
<dbReference type="PANTHER" id="PTHR43273:SF3">
    <property type="entry name" value="ANAEROBIC SULFATASE-MATURATING ENZYME HOMOLOG ASLB-RELATED"/>
    <property type="match status" value="1"/>
</dbReference>
<keyword evidence="2" id="KW-0479">Metal-binding</keyword>
<comment type="similarity">
    <text evidence="5">Belongs to the radical SAM superfamily. Anaerobic sulfatase-maturating enzyme family.</text>
</comment>
<dbReference type="EMBL" id="BK032530">
    <property type="protein sequence ID" value="DAF46046.1"/>
    <property type="molecule type" value="Genomic_DNA"/>
</dbReference>
<dbReference type="InterPro" id="IPR023867">
    <property type="entry name" value="Sulphatase_maturase_rSAM"/>
</dbReference>
<organism evidence="7">
    <name type="scientific">Siphoviridae sp. ctm7X10</name>
    <dbReference type="NCBI Taxonomy" id="2827929"/>
    <lineage>
        <taxon>Viruses</taxon>
        <taxon>Duplodnaviria</taxon>
        <taxon>Heunggongvirae</taxon>
        <taxon>Uroviricota</taxon>
        <taxon>Caudoviricetes</taxon>
    </lineage>
</organism>
<evidence type="ECO:0000256" key="1">
    <source>
        <dbReference type="ARBA" id="ARBA00022691"/>
    </source>
</evidence>
<proteinExistence type="inferred from homology"/>
<dbReference type="GO" id="GO:0051536">
    <property type="term" value="F:iron-sulfur cluster binding"/>
    <property type="evidence" value="ECO:0007669"/>
    <property type="project" value="UniProtKB-KW"/>
</dbReference>
<dbReference type="InterPro" id="IPR013785">
    <property type="entry name" value="Aldolase_TIM"/>
</dbReference>
<dbReference type="GO" id="GO:0046872">
    <property type="term" value="F:metal ion binding"/>
    <property type="evidence" value="ECO:0007669"/>
    <property type="project" value="UniProtKB-KW"/>
</dbReference>
<protein>
    <submittedName>
        <fullName evidence="7">Fe-S oxidoreductase</fullName>
    </submittedName>
</protein>
<dbReference type="PANTHER" id="PTHR43273">
    <property type="entry name" value="ANAEROBIC SULFATASE-MATURATING ENZYME HOMOLOG ASLB-RELATED"/>
    <property type="match status" value="1"/>
</dbReference>
<keyword evidence="3" id="KW-0408">Iron</keyword>
<sequence length="329" mass="38604">MRYGTTILSLSERGRRMAEPRKLTIYLGSQCNLHCLYCHREASSDEQGISDEFLEELKRNPPGAIKFMGGEPLLYMEEIRKVVRAVSEAKFSLSTNGIGIGKHLDYFRQHGFQICISYDGAEKDLRGYDPFTDLLDYPNVAVSTTLYHGNTDLGAIMERFREKEKVVGRSLSFFPHLLHVTNEANRKYALTEEEYDSLLEQYKKYVGLYLSRFRRFGIRDKRYEGLYQTLERRRKAHYTYGETYCSNRKLRKVDAKGQSYPCLYIRKEKLGTDWLREQQNLIHRVNPHCKTCSVYDMCGGACIVSKEHELECRFYKALYTWFKREVSRP</sequence>
<dbReference type="InterPro" id="IPR058240">
    <property type="entry name" value="rSAM_sf"/>
</dbReference>
<keyword evidence="1" id="KW-0949">S-adenosyl-L-methionine</keyword>
<reference evidence="7" key="1">
    <citation type="journal article" date="2021" name="Proc. Natl. Acad. Sci. U.S.A.">
        <title>A Catalog of Tens of Thousands of Viruses from Human Metagenomes Reveals Hidden Associations with Chronic Diseases.</title>
        <authorList>
            <person name="Tisza M.J."/>
            <person name="Buck C.B."/>
        </authorList>
    </citation>
    <scope>NUCLEOTIDE SEQUENCE</scope>
    <source>
        <strain evidence="7">Ctm7X10</strain>
    </source>
</reference>
<name>A0A8S5S543_9CAUD</name>